<organism evidence="2 3">
    <name type="scientific">Zongyangia hominis</name>
    <dbReference type="NCBI Taxonomy" id="2763677"/>
    <lineage>
        <taxon>Bacteria</taxon>
        <taxon>Bacillati</taxon>
        <taxon>Bacillota</taxon>
        <taxon>Clostridia</taxon>
        <taxon>Eubacteriales</taxon>
        <taxon>Oscillospiraceae</taxon>
        <taxon>Zongyangia</taxon>
    </lineage>
</organism>
<evidence type="ECO:0000256" key="1">
    <source>
        <dbReference type="SAM" id="Phobius"/>
    </source>
</evidence>
<reference evidence="2" key="1">
    <citation type="submission" date="2020-08" db="EMBL/GenBank/DDBJ databases">
        <title>Genome public.</title>
        <authorList>
            <person name="Liu C."/>
            <person name="Sun Q."/>
        </authorList>
    </citation>
    <scope>NUCLEOTIDE SEQUENCE</scope>
    <source>
        <strain evidence="2">NSJ-54</strain>
    </source>
</reference>
<comment type="caution">
    <text evidence="2">The sequence shown here is derived from an EMBL/GenBank/DDBJ whole genome shotgun (WGS) entry which is preliminary data.</text>
</comment>
<keyword evidence="3" id="KW-1185">Reference proteome</keyword>
<keyword evidence="1" id="KW-0812">Transmembrane</keyword>
<proteinExistence type="predicted"/>
<gene>
    <name evidence="2" type="ORF">H8709_08860</name>
</gene>
<dbReference type="AlphaFoldDB" id="A0A926EF49"/>
<name>A0A926EF49_9FIRM</name>
<dbReference type="Proteomes" id="UP000660861">
    <property type="component" value="Unassembled WGS sequence"/>
</dbReference>
<sequence length="66" mass="7497">MSKWQRVVILLYLVPLALLVLCFVAAFVFPAAVPYLSIALFLCMLAAQIISRTKLREEMGRPDEKE</sequence>
<accession>A0A926EF49</accession>
<feature type="transmembrane region" description="Helical" evidence="1">
    <location>
        <begin position="35"/>
        <end position="51"/>
    </location>
</feature>
<protein>
    <submittedName>
        <fullName evidence="2">Uncharacterized protein</fullName>
    </submittedName>
</protein>
<keyword evidence="1" id="KW-1133">Transmembrane helix</keyword>
<evidence type="ECO:0000313" key="3">
    <source>
        <dbReference type="Proteomes" id="UP000660861"/>
    </source>
</evidence>
<evidence type="ECO:0000313" key="2">
    <source>
        <dbReference type="EMBL" id="MBC8570936.1"/>
    </source>
</evidence>
<feature type="transmembrane region" description="Helical" evidence="1">
    <location>
        <begin position="7"/>
        <end position="29"/>
    </location>
</feature>
<dbReference type="RefSeq" id="WP_262398030.1">
    <property type="nucleotide sequence ID" value="NZ_JACRTC010000006.1"/>
</dbReference>
<keyword evidence="1" id="KW-0472">Membrane</keyword>
<dbReference type="EMBL" id="JACRTC010000006">
    <property type="protein sequence ID" value="MBC8570936.1"/>
    <property type="molecule type" value="Genomic_DNA"/>
</dbReference>